<reference evidence="1 2" key="1">
    <citation type="submission" date="2017-07" db="EMBL/GenBank/DDBJ databases">
        <title>Amycolatopsis alba DSM 44262 Genome sequencing and assembly.</title>
        <authorList>
            <person name="Kaur N."/>
            <person name="Mayilraj S."/>
        </authorList>
    </citation>
    <scope>NUCLEOTIDE SEQUENCE [LARGE SCALE GENOMIC DNA]</scope>
    <source>
        <strain evidence="1 2">DSM 44262</strain>
    </source>
</reference>
<protein>
    <submittedName>
        <fullName evidence="1">Uncharacterized protein</fullName>
    </submittedName>
</protein>
<organism evidence="1 2">
    <name type="scientific">Amycolatopsis alba DSM 44262</name>
    <dbReference type="NCBI Taxonomy" id="1125972"/>
    <lineage>
        <taxon>Bacteria</taxon>
        <taxon>Bacillati</taxon>
        <taxon>Actinomycetota</taxon>
        <taxon>Actinomycetes</taxon>
        <taxon>Pseudonocardiales</taxon>
        <taxon>Pseudonocardiaceae</taxon>
        <taxon>Amycolatopsis</taxon>
    </lineage>
</organism>
<proteinExistence type="predicted"/>
<dbReference type="AlphaFoldDB" id="A0A229S7A7"/>
<evidence type="ECO:0000313" key="1">
    <source>
        <dbReference type="EMBL" id="OXM54474.1"/>
    </source>
</evidence>
<keyword evidence="2" id="KW-1185">Reference proteome</keyword>
<comment type="caution">
    <text evidence="1">The sequence shown here is derived from an EMBL/GenBank/DDBJ whole genome shotgun (WGS) entry which is preliminary data.</text>
</comment>
<accession>A0A229S7A7</accession>
<name>A0A229S7A7_AMYAL</name>
<dbReference type="EMBL" id="NMQU01000013">
    <property type="protein sequence ID" value="OXM54474.1"/>
    <property type="molecule type" value="Genomic_DNA"/>
</dbReference>
<gene>
    <name evidence="1" type="ORF">CFP75_05240</name>
</gene>
<evidence type="ECO:0000313" key="2">
    <source>
        <dbReference type="Proteomes" id="UP000215563"/>
    </source>
</evidence>
<sequence>MGSAMSAAQGYAVARYAAAVDHHTLSLTDAEFTAWLDSAGGDWERPLPGSRVLTGHGDRVATHATRAWADLNRFPDIDPSGESWDDPAVSLALRPLLNGPS</sequence>
<dbReference type="Proteomes" id="UP000215563">
    <property type="component" value="Unassembled WGS sequence"/>
</dbReference>